<dbReference type="InterPro" id="IPR027848">
    <property type="entry name" value="DUF4494"/>
</dbReference>
<reference evidence="2 3" key="1">
    <citation type="journal article" date="2012" name="J. Bacteriol.">
        <title>Draft Genome Sequence of Cecembia lonarensis Strain LW9T, Isolated from Lonar Lake, a Haloalkaline Lake in India.</title>
        <authorList>
            <person name="Shivaji S."/>
            <person name="Ara S."/>
            <person name="Singh A."/>
            <person name="Pinnaka A.K."/>
        </authorList>
    </citation>
    <scope>NUCLEOTIDE SEQUENCE [LARGE SCALE GENOMIC DNA]</scope>
    <source>
        <strain evidence="2 3">LW9</strain>
    </source>
</reference>
<feature type="compositionally biased region" description="Basic and acidic residues" evidence="1">
    <location>
        <begin position="159"/>
        <end position="172"/>
    </location>
</feature>
<name>K1L405_CECL9</name>
<evidence type="ECO:0000313" key="3">
    <source>
        <dbReference type="Proteomes" id="UP000004478"/>
    </source>
</evidence>
<gene>
    <name evidence="2" type="ORF">B879_01852</name>
</gene>
<dbReference type="OrthoDB" id="954784at2"/>
<dbReference type="Proteomes" id="UP000004478">
    <property type="component" value="Unassembled WGS sequence"/>
</dbReference>
<proteinExistence type="predicted"/>
<feature type="region of interest" description="Disordered" evidence="1">
    <location>
        <begin position="145"/>
        <end position="201"/>
    </location>
</feature>
<protein>
    <recommendedName>
        <fullName evidence="4">DUF4494 domain-containing protein</fullName>
    </recommendedName>
</protein>
<dbReference type="Pfam" id="PF14902">
    <property type="entry name" value="DUF4494"/>
    <property type="match status" value="1"/>
</dbReference>
<dbReference type="RefSeq" id="WP_009184882.1">
    <property type="nucleotide sequence ID" value="NZ_AMGM01000023.1"/>
</dbReference>
<evidence type="ECO:0008006" key="4">
    <source>
        <dbReference type="Google" id="ProtNLM"/>
    </source>
</evidence>
<keyword evidence="3" id="KW-1185">Reference proteome</keyword>
<organism evidence="2 3">
    <name type="scientific">Cecembia lonarensis (strain CCUG 58316 / KCTC 22772 / LW9)</name>
    <dbReference type="NCBI Taxonomy" id="1225176"/>
    <lineage>
        <taxon>Bacteria</taxon>
        <taxon>Pseudomonadati</taxon>
        <taxon>Bacteroidota</taxon>
        <taxon>Cytophagia</taxon>
        <taxon>Cytophagales</taxon>
        <taxon>Cyclobacteriaceae</taxon>
        <taxon>Cecembia</taxon>
    </lineage>
</organism>
<comment type="caution">
    <text evidence="2">The sequence shown here is derived from an EMBL/GenBank/DDBJ whole genome shotgun (WGS) entry which is preliminary data.</text>
</comment>
<sequence>MRIWFLCKVKYAKENEQGLLKNVSEQYLVDAVSFTEAEARIYDMLGSTIRGDFQVTNISKSNFVDVFPYDDIDIWHKCKITYVVADADSGKEKKVTQYMLVTAHDVKEAYDRIHESLSNMLVTFRVPDITESPIVEVFPYEHDDEELLPPPPANLKPLSEVKAEQERREAIRQENLASKSDSPEEEARLVEYEGEDDQEDI</sequence>
<feature type="compositionally biased region" description="Acidic residues" evidence="1">
    <location>
        <begin position="192"/>
        <end position="201"/>
    </location>
</feature>
<dbReference type="EMBL" id="AMGM01000023">
    <property type="protein sequence ID" value="EKB49556.1"/>
    <property type="molecule type" value="Genomic_DNA"/>
</dbReference>
<evidence type="ECO:0000256" key="1">
    <source>
        <dbReference type="SAM" id="MobiDB-lite"/>
    </source>
</evidence>
<dbReference type="AlphaFoldDB" id="K1L405"/>
<dbReference type="PATRIC" id="fig|1225176.3.peg.1976"/>
<evidence type="ECO:0000313" key="2">
    <source>
        <dbReference type="EMBL" id="EKB49556.1"/>
    </source>
</evidence>
<feature type="compositionally biased region" description="Basic and acidic residues" evidence="1">
    <location>
        <begin position="181"/>
        <end position="191"/>
    </location>
</feature>
<accession>K1L405</accession>